<comment type="caution">
    <text evidence="1">The sequence shown here is derived from an EMBL/GenBank/DDBJ whole genome shotgun (WGS) entry which is preliminary data.</text>
</comment>
<proteinExistence type="predicted"/>
<keyword evidence="2" id="KW-1185">Reference proteome</keyword>
<accession>A0A210QGG7</accession>
<protein>
    <submittedName>
        <fullName evidence="1">Uncharacterized protein</fullName>
    </submittedName>
</protein>
<dbReference type="Proteomes" id="UP000242188">
    <property type="component" value="Unassembled WGS sequence"/>
</dbReference>
<sequence length="413" mass="45197">MAFLEETYTKHSGRLLILCLVGLQYVYYVSAALGPLCYECDHMPHQRDCGKIVRCGSHESCYGMKYVTTDSHIFYRSGCKDTSTCGVGKRDDRTLCSSCCTSDFCNIQTCDQPIKLKHRCLACDYVISPTDCDLSRQCDDDETCYTEEVYNVNAEKRFRMGCTRTTSCRSPPPTLVGKRSGVSVRQIPSNSLPLTTSYCAECCSGENCNRALCNGSSSGTDLLIPPALLLCFDYDEVACRLLIADDPAPCFDRKIKNMLCPRTCGTCTGGGPGISVGSTLIPQVTLATSKPGSGCVDSGDRCAVDAGTTSLICNIQPQLCQKTCGLCGGGTTAPPAPTCHDPISECQCRYLDQQVHICDDTDRDVKMFCCYYCNKKRGPYSCPDRVCDAIEQQEFDRIQKLGISITCHSDISY</sequence>
<dbReference type="InterPro" id="IPR045860">
    <property type="entry name" value="Snake_toxin-like_sf"/>
</dbReference>
<reference evidence="1 2" key="1">
    <citation type="journal article" date="2017" name="Nat. Ecol. Evol.">
        <title>Scallop genome provides insights into evolution of bilaterian karyotype and development.</title>
        <authorList>
            <person name="Wang S."/>
            <person name="Zhang J."/>
            <person name="Jiao W."/>
            <person name="Li J."/>
            <person name="Xun X."/>
            <person name="Sun Y."/>
            <person name="Guo X."/>
            <person name="Huan P."/>
            <person name="Dong B."/>
            <person name="Zhang L."/>
            <person name="Hu X."/>
            <person name="Sun X."/>
            <person name="Wang J."/>
            <person name="Zhao C."/>
            <person name="Wang Y."/>
            <person name="Wang D."/>
            <person name="Huang X."/>
            <person name="Wang R."/>
            <person name="Lv J."/>
            <person name="Li Y."/>
            <person name="Zhang Z."/>
            <person name="Liu B."/>
            <person name="Lu W."/>
            <person name="Hui Y."/>
            <person name="Liang J."/>
            <person name="Zhou Z."/>
            <person name="Hou R."/>
            <person name="Li X."/>
            <person name="Liu Y."/>
            <person name="Li H."/>
            <person name="Ning X."/>
            <person name="Lin Y."/>
            <person name="Zhao L."/>
            <person name="Xing Q."/>
            <person name="Dou J."/>
            <person name="Li Y."/>
            <person name="Mao J."/>
            <person name="Guo H."/>
            <person name="Dou H."/>
            <person name="Li T."/>
            <person name="Mu C."/>
            <person name="Jiang W."/>
            <person name="Fu Q."/>
            <person name="Fu X."/>
            <person name="Miao Y."/>
            <person name="Liu J."/>
            <person name="Yu Q."/>
            <person name="Li R."/>
            <person name="Liao H."/>
            <person name="Li X."/>
            <person name="Kong Y."/>
            <person name="Jiang Z."/>
            <person name="Chourrout D."/>
            <person name="Li R."/>
            <person name="Bao Z."/>
        </authorList>
    </citation>
    <scope>NUCLEOTIDE SEQUENCE [LARGE SCALE GENOMIC DNA]</scope>
    <source>
        <strain evidence="1 2">PY_sf001</strain>
    </source>
</reference>
<dbReference type="OrthoDB" id="6105621at2759"/>
<dbReference type="SUPFAM" id="SSF57302">
    <property type="entry name" value="Snake toxin-like"/>
    <property type="match status" value="1"/>
</dbReference>
<organism evidence="1 2">
    <name type="scientific">Mizuhopecten yessoensis</name>
    <name type="common">Japanese scallop</name>
    <name type="synonym">Patinopecten yessoensis</name>
    <dbReference type="NCBI Taxonomy" id="6573"/>
    <lineage>
        <taxon>Eukaryota</taxon>
        <taxon>Metazoa</taxon>
        <taxon>Spiralia</taxon>
        <taxon>Lophotrochozoa</taxon>
        <taxon>Mollusca</taxon>
        <taxon>Bivalvia</taxon>
        <taxon>Autobranchia</taxon>
        <taxon>Pteriomorphia</taxon>
        <taxon>Pectinida</taxon>
        <taxon>Pectinoidea</taxon>
        <taxon>Pectinidae</taxon>
        <taxon>Mizuhopecten</taxon>
    </lineage>
</organism>
<evidence type="ECO:0000313" key="1">
    <source>
        <dbReference type="EMBL" id="OWF47850.1"/>
    </source>
</evidence>
<dbReference type="AlphaFoldDB" id="A0A210QGG7"/>
<evidence type="ECO:0000313" key="2">
    <source>
        <dbReference type="Proteomes" id="UP000242188"/>
    </source>
</evidence>
<gene>
    <name evidence="1" type="ORF">KP79_PYT22837</name>
</gene>
<dbReference type="EMBL" id="NEDP02003762">
    <property type="protein sequence ID" value="OWF47850.1"/>
    <property type="molecule type" value="Genomic_DNA"/>
</dbReference>
<name>A0A210QGG7_MIZYE</name>